<keyword evidence="1" id="KW-0614">Plasmid</keyword>
<dbReference type="Proteomes" id="UP000184749">
    <property type="component" value="Plasmid pRgalIE4872d"/>
</dbReference>
<geneLocation type="plasmid" evidence="2">
    <name>prgalie4872d</name>
</geneLocation>
<evidence type="ECO:0000313" key="2">
    <source>
        <dbReference type="Proteomes" id="UP000184749"/>
    </source>
</evidence>
<sequence length="57" mass="5935">MLARIGLARNTTFADDFSPKGAATWEASRHGLASKEGRGEPLAARAAKGVAFQSAAF</sequence>
<name>A0A1L5NWT6_9HYPH</name>
<protein>
    <submittedName>
        <fullName evidence="1">Uncharacterized protein</fullName>
    </submittedName>
</protein>
<dbReference type="EMBL" id="CP017105">
    <property type="protein sequence ID" value="APO72383.1"/>
    <property type="molecule type" value="Genomic_DNA"/>
</dbReference>
<dbReference type="AlphaFoldDB" id="A0A1L5NWT6"/>
<accession>A0A1L5NWT6</accession>
<gene>
    <name evidence="1" type="ORF">IE4872_PD01866</name>
</gene>
<reference evidence="1 2" key="1">
    <citation type="submission" date="2016-09" db="EMBL/GenBank/DDBJ databases">
        <title>The complete genome sequences of Rhizobium gallicum, symbiovars gallicum and phaseoli, symbionts associated to common bean (Phaseolus vulgaris).</title>
        <authorList>
            <person name="Bustos P."/>
            <person name="Santamaria R.I."/>
            <person name="Perez-Carrascal O.M."/>
            <person name="Juarez S."/>
            <person name="Lozano L."/>
            <person name="Martinez-Flores I."/>
            <person name="Martinez-Romero E."/>
            <person name="Cevallos M."/>
            <person name="Romero D."/>
            <person name="Davila G."/>
            <person name="Gonzalez V."/>
        </authorList>
    </citation>
    <scope>NUCLEOTIDE SEQUENCE [LARGE SCALE GENOMIC DNA]</scope>
    <source>
        <strain evidence="1 2">IE4872</strain>
        <plasmid evidence="2">prgalie4872d</plasmid>
    </source>
</reference>
<organism evidence="1 2">
    <name type="scientific">Rhizobium gallicum</name>
    <dbReference type="NCBI Taxonomy" id="56730"/>
    <lineage>
        <taxon>Bacteria</taxon>
        <taxon>Pseudomonadati</taxon>
        <taxon>Pseudomonadota</taxon>
        <taxon>Alphaproteobacteria</taxon>
        <taxon>Hyphomicrobiales</taxon>
        <taxon>Rhizobiaceae</taxon>
        <taxon>Rhizobium/Agrobacterium group</taxon>
        <taxon>Rhizobium</taxon>
    </lineage>
</organism>
<evidence type="ECO:0000313" key="1">
    <source>
        <dbReference type="EMBL" id="APO72383.1"/>
    </source>
</evidence>
<proteinExistence type="predicted"/>